<protein>
    <submittedName>
        <fullName evidence="1">Uncharacterized protein</fullName>
    </submittedName>
</protein>
<reference evidence="1 2" key="1">
    <citation type="submission" date="2018-10" db="EMBL/GenBank/DDBJ databases">
        <title>Rhodobacter sp . BO-81.</title>
        <authorList>
            <person name="Im W.T."/>
        </authorList>
    </citation>
    <scope>NUCLEOTIDE SEQUENCE [LARGE SCALE GENOMIC DNA]</scope>
    <source>
        <strain evidence="1 2">BO-81</strain>
    </source>
</reference>
<dbReference type="RefSeq" id="WP_121530478.1">
    <property type="nucleotide sequence ID" value="NZ_RCHI01000001.1"/>
</dbReference>
<comment type="caution">
    <text evidence="1">The sequence shown here is derived from an EMBL/GenBank/DDBJ whole genome shotgun (WGS) entry which is preliminary data.</text>
</comment>
<proteinExistence type="predicted"/>
<dbReference type="AlphaFoldDB" id="A0A421BXT2"/>
<name>A0A421BXT2_9RHOB</name>
<sequence length="39" mass="4246">MAAHKLAERATFNGWKASLAKAPDGLDWNDVLMTQKAGM</sequence>
<keyword evidence="2" id="KW-1185">Reference proteome</keyword>
<gene>
    <name evidence="1" type="ORF">DYS74_01890</name>
</gene>
<evidence type="ECO:0000313" key="2">
    <source>
        <dbReference type="Proteomes" id="UP000279673"/>
    </source>
</evidence>
<dbReference type="Proteomes" id="UP000279673">
    <property type="component" value="Unassembled WGS sequence"/>
</dbReference>
<accession>A0A421BXT2</accession>
<evidence type="ECO:0000313" key="1">
    <source>
        <dbReference type="EMBL" id="RLL73121.1"/>
    </source>
</evidence>
<dbReference type="EMBL" id="RCHI01000001">
    <property type="protein sequence ID" value="RLL73121.1"/>
    <property type="molecule type" value="Genomic_DNA"/>
</dbReference>
<organism evidence="1 2">
    <name type="scientific">Paenirhodobacter hankyongi</name>
    <dbReference type="NCBI Taxonomy" id="2294033"/>
    <lineage>
        <taxon>Bacteria</taxon>
        <taxon>Pseudomonadati</taxon>
        <taxon>Pseudomonadota</taxon>
        <taxon>Alphaproteobacteria</taxon>
        <taxon>Rhodobacterales</taxon>
        <taxon>Rhodobacter group</taxon>
        <taxon>Paenirhodobacter</taxon>
    </lineage>
</organism>